<dbReference type="Proteomes" id="UP000009223">
    <property type="component" value="Chromosome"/>
</dbReference>
<dbReference type="eggNOG" id="ENOG5031CTS">
    <property type="taxonomic scope" value="Bacteria"/>
</dbReference>
<dbReference type="Pfam" id="PF13161">
    <property type="entry name" value="DUF3996"/>
    <property type="match status" value="1"/>
</dbReference>
<dbReference type="STRING" id="545694.TREPR_2650"/>
<name>F5YR83_TREPZ</name>
<reference evidence="3" key="1">
    <citation type="submission" date="2009-12" db="EMBL/GenBank/DDBJ databases">
        <title>Complete sequence of Treponema primitia strain ZAS-2.</title>
        <authorList>
            <person name="Tetu S.G."/>
            <person name="Matson E."/>
            <person name="Ren Q."/>
            <person name="Seshadri R."/>
            <person name="Elbourne L."/>
            <person name="Hassan K.A."/>
            <person name="Durkin A."/>
            <person name="Radune D."/>
            <person name="Mohamoud Y."/>
            <person name="Shay R."/>
            <person name="Jin S."/>
            <person name="Zhang X."/>
            <person name="Lucey K."/>
            <person name="Ballor N.R."/>
            <person name="Ottesen E."/>
            <person name="Rosenthal R."/>
            <person name="Allen A."/>
            <person name="Leadbetter J.R."/>
            <person name="Paulsen I.T."/>
        </authorList>
    </citation>
    <scope>NUCLEOTIDE SEQUENCE [LARGE SCALE GENOMIC DNA]</scope>
    <source>
        <strain evidence="3">ATCC BAA-887 / DSM 12427 / ZAS-2</strain>
    </source>
</reference>
<dbReference type="HOGENOM" id="CLU_1453815_0_0_12"/>
<accession>F5YR83</accession>
<dbReference type="EMBL" id="CP001843">
    <property type="protein sequence ID" value="AEF85664.1"/>
    <property type="molecule type" value="Genomic_DNA"/>
</dbReference>
<dbReference type="InterPro" id="IPR016489">
    <property type="entry name" value="BAPKO_0422-like"/>
</dbReference>
<sequence>MKKVLAIFIVGLCLSTAAVFAQHPEGTGIGIVGQYGLVGGGIGPALSLKLAPVPVYWSVNLKIDDDIFGIGLAGDYYFFDESLTGSSDFNLGWYLGAGIGAGISFGSWDGYMGDYNHFGFNAAARLPIGLSAVFVKKVEVFLGFVPALGFDYASVTYKPKVGSNSTDSDFDIDFDIGGEIGIRIWL</sequence>
<feature type="chain" id="PRO_5003335439" description="Outer membrane protein beta-barrel domain-containing protein" evidence="1">
    <location>
        <begin position="22"/>
        <end position="186"/>
    </location>
</feature>
<keyword evidence="1" id="KW-0732">Signal</keyword>
<keyword evidence="3" id="KW-1185">Reference proteome</keyword>
<evidence type="ECO:0000256" key="1">
    <source>
        <dbReference type="SAM" id="SignalP"/>
    </source>
</evidence>
<evidence type="ECO:0008006" key="4">
    <source>
        <dbReference type="Google" id="ProtNLM"/>
    </source>
</evidence>
<dbReference type="AlphaFoldDB" id="F5YR83"/>
<proteinExistence type="predicted"/>
<feature type="signal peptide" evidence="1">
    <location>
        <begin position="1"/>
        <end position="21"/>
    </location>
</feature>
<evidence type="ECO:0000313" key="2">
    <source>
        <dbReference type="EMBL" id="AEF85664.1"/>
    </source>
</evidence>
<gene>
    <name evidence="2" type="ordered locus">TREPR_2650</name>
</gene>
<protein>
    <recommendedName>
        <fullName evidence="4">Outer membrane protein beta-barrel domain-containing protein</fullName>
    </recommendedName>
</protein>
<reference evidence="2 3" key="2">
    <citation type="journal article" date="2011" name="ISME J.">
        <title>RNA-seq reveals cooperative metabolic interactions between two termite-gut spirochete species in co-culture.</title>
        <authorList>
            <person name="Rosenthal A.Z."/>
            <person name="Matson E.G."/>
            <person name="Eldar A."/>
            <person name="Leadbetter J.R."/>
        </authorList>
    </citation>
    <scope>NUCLEOTIDE SEQUENCE [LARGE SCALE GENOMIC DNA]</scope>
    <source>
        <strain evidence="3">ATCC BAA-887 / DSM 12427 / ZAS-2</strain>
    </source>
</reference>
<dbReference type="KEGG" id="tpi:TREPR_2650"/>
<evidence type="ECO:0000313" key="3">
    <source>
        <dbReference type="Proteomes" id="UP000009223"/>
    </source>
</evidence>
<dbReference type="RefSeq" id="WP_015707574.1">
    <property type="nucleotide sequence ID" value="NC_015578.1"/>
</dbReference>
<organism evidence="2 3">
    <name type="scientific">Treponema primitia (strain ATCC BAA-887 / DSM 12427 / ZAS-2)</name>
    <dbReference type="NCBI Taxonomy" id="545694"/>
    <lineage>
        <taxon>Bacteria</taxon>
        <taxon>Pseudomonadati</taxon>
        <taxon>Spirochaetota</taxon>
        <taxon>Spirochaetia</taxon>
        <taxon>Spirochaetales</taxon>
        <taxon>Treponemataceae</taxon>
        <taxon>Treponema</taxon>
    </lineage>
</organism>